<evidence type="ECO:0000313" key="10">
    <source>
        <dbReference type="Ensembl" id="ENSPKIP00000022910.1"/>
    </source>
</evidence>
<keyword evidence="4" id="KW-1003">Cell membrane</keyword>
<keyword evidence="7 9" id="KW-1133">Transmembrane helix</keyword>
<sequence length="489" mass="53316">MGAEGDATSTNSMRLKQEISLLHGVCLIVGNMIGSGIFVSPKGVLLHTGSFGLSLVVWVIGGVFSVFGALCYAELGTTIRKSGASYAYILESFGGFLAFIRLWTSLMIVEPACQAVIALTFSTYLVQPFYPTCFAPYVAVRLIAALIISLLTCVNCMKVKWGAILQVISTVAKVLALIVIIIAGLVKLGQGKVENFQESFQNSKVDAGNLALALYSALYSYSGWDTLNFITEEIKNPERNLPLSIAISMPIVTIIYILTNVAYYTVMDVDAVLNSEAVAVTFADDVLGYARWLIPLSVAISCYGGLNSSIIAASRLFFVGSREGQLPNLLCMIHVKRYTPIPALLFNGGMSLIYLCVKDVFQLINYFSFNYWLFIGLSIASQIYLRVKMPEMPRPVKLSLFFPVVYCVCSVFLVVVPLYSDTINSLVGIGVALSAVPVYFLCVYLPARSRPAFLGKLLGFISLTTQKLFLCCVADPDLDLDNPPDNKES</sequence>
<dbReference type="Ensembl" id="ENSPKIT00000003582.1">
    <property type="protein sequence ID" value="ENSPKIP00000022910.1"/>
    <property type="gene ID" value="ENSPKIG00000006728.1"/>
</dbReference>
<dbReference type="KEGG" id="pki:111848288"/>
<feature type="transmembrane region" description="Helical" evidence="9">
    <location>
        <begin position="399"/>
        <end position="420"/>
    </location>
</feature>
<name>A0A3B3RYB5_9TELE</name>
<dbReference type="Pfam" id="PF13520">
    <property type="entry name" value="AA_permease_2"/>
    <property type="match status" value="1"/>
</dbReference>
<evidence type="ECO:0000256" key="7">
    <source>
        <dbReference type="ARBA" id="ARBA00022989"/>
    </source>
</evidence>
<comment type="similarity">
    <text evidence="2">Belongs to the amino acid-polyamine-organocation (APC) superfamily. L-type amino acid transporter (LAT) (TC 2.A.3.8) family.</text>
</comment>
<dbReference type="Gene3D" id="1.20.1740.10">
    <property type="entry name" value="Amino acid/polyamine transporter I"/>
    <property type="match status" value="1"/>
</dbReference>
<evidence type="ECO:0000256" key="1">
    <source>
        <dbReference type="ARBA" id="ARBA00004651"/>
    </source>
</evidence>
<evidence type="ECO:0000256" key="6">
    <source>
        <dbReference type="ARBA" id="ARBA00022970"/>
    </source>
</evidence>
<evidence type="ECO:0000256" key="9">
    <source>
        <dbReference type="SAM" id="Phobius"/>
    </source>
</evidence>
<dbReference type="RefSeq" id="XP_023675941.1">
    <property type="nucleotide sequence ID" value="XM_023820173.2"/>
</dbReference>
<dbReference type="GO" id="GO:0015174">
    <property type="term" value="F:basic amino acid transmembrane transporter activity"/>
    <property type="evidence" value="ECO:0007669"/>
    <property type="project" value="TreeGrafter"/>
</dbReference>
<feature type="transmembrane region" description="Helical" evidence="9">
    <location>
        <begin position="51"/>
        <end position="73"/>
    </location>
</feature>
<dbReference type="GO" id="GO:0005886">
    <property type="term" value="C:plasma membrane"/>
    <property type="evidence" value="ECO:0007669"/>
    <property type="project" value="UniProtKB-SubCell"/>
</dbReference>
<feature type="transmembrane region" description="Helical" evidence="9">
    <location>
        <begin position="206"/>
        <end position="224"/>
    </location>
</feature>
<dbReference type="InterPro" id="IPR002293">
    <property type="entry name" value="AA/rel_permease1"/>
</dbReference>
<accession>A0A3B3RYB5</accession>
<dbReference type="GO" id="GO:0000821">
    <property type="term" value="P:regulation of arginine metabolic process"/>
    <property type="evidence" value="ECO:0007669"/>
    <property type="project" value="TreeGrafter"/>
</dbReference>
<feature type="transmembrane region" description="Helical" evidence="9">
    <location>
        <begin position="163"/>
        <end position="186"/>
    </location>
</feature>
<evidence type="ECO:0000256" key="2">
    <source>
        <dbReference type="ARBA" id="ARBA00007040"/>
    </source>
</evidence>
<evidence type="ECO:0000313" key="11">
    <source>
        <dbReference type="Proteomes" id="UP000261540"/>
    </source>
</evidence>
<dbReference type="AlphaFoldDB" id="A0A3B3RYB5"/>
<comment type="subcellular location">
    <subcellularLocation>
        <location evidence="1">Cell membrane</location>
        <topology evidence="1">Multi-pass membrane protein</topology>
    </subcellularLocation>
</comment>
<proteinExistence type="inferred from homology"/>
<keyword evidence="8 9" id="KW-0472">Membrane</keyword>
<evidence type="ECO:0000256" key="8">
    <source>
        <dbReference type="ARBA" id="ARBA00023136"/>
    </source>
</evidence>
<reference evidence="10" key="2">
    <citation type="submission" date="2025-09" db="UniProtKB">
        <authorList>
            <consortium name="Ensembl"/>
        </authorList>
    </citation>
    <scope>IDENTIFICATION</scope>
</reference>
<evidence type="ECO:0000256" key="4">
    <source>
        <dbReference type="ARBA" id="ARBA00022475"/>
    </source>
</evidence>
<dbReference type="PANTHER" id="PTHR11785:SF517">
    <property type="entry name" value="SI:DKEYP-120H9.1"/>
    <property type="match status" value="1"/>
</dbReference>
<feature type="transmembrane region" description="Helical" evidence="9">
    <location>
        <begin position="85"/>
        <end position="109"/>
    </location>
</feature>
<evidence type="ECO:0000256" key="5">
    <source>
        <dbReference type="ARBA" id="ARBA00022692"/>
    </source>
</evidence>
<dbReference type="OrthoDB" id="10062876at2759"/>
<dbReference type="GeneTree" id="ENSGT00940000165898"/>
<feature type="transmembrane region" description="Helical" evidence="9">
    <location>
        <begin position="129"/>
        <end position="151"/>
    </location>
</feature>
<keyword evidence="11" id="KW-1185">Reference proteome</keyword>
<feature type="transmembrane region" description="Helical" evidence="9">
    <location>
        <begin position="292"/>
        <end position="318"/>
    </location>
</feature>
<reference evidence="10" key="1">
    <citation type="submission" date="2025-08" db="UniProtKB">
        <authorList>
            <consortium name="Ensembl"/>
        </authorList>
    </citation>
    <scope>IDENTIFICATION</scope>
</reference>
<feature type="transmembrane region" description="Helical" evidence="9">
    <location>
        <begin position="426"/>
        <end position="447"/>
    </location>
</feature>
<protein>
    <submittedName>
        <fullName evidence="10">Si:dkeyp-120h9.1</fullName>
    </submittedName>
</protein>
<feature type="transmembrane region" description="Helical" evidence="9">
    <location>
        <begin position="21"/>
        <end position="39"/>
    </location>
</feature>
<dbReference type="GO" id="GO:0015179">
    <property type="term" value="F:L-amino acid transmembrane transporter activity"/>
    <property type="evidence" value="ECO:0007669"/>
    <property type="project" value="TreeGrafter"/>
</dbReference>
<dbReference type="GeneID" id="111848288"/>
<keyword evidence="3" id="KW-0813">Transport</keyword>
<feature type="transmembrane region" description="Helical" evidence="9">
    <location>
        <begin position="245"/>
        <end position="266"/>
    </location>
</feature>
<dbReference type="PIRSF" id="PIRSF006060">
    <property type="entry name" value="AA_transporter"/>
    <property type="match status" value="1"/>
</dbReference>
<keyword evidence="5 9" id="KW-0812">Transmembrane</keyword>
<dbReference type="Proteomes" id="UP000261540">
    <property type="component" value="Unplaced"/>
</dbReference>
<keyword evidence="6" id="KW-0029">Amino-acid transport</keyword>
<dbReference type="FunFam" id="1.20.1740.10:FF:000003">
    <property type="entry name" value="Y+L amino acid transporter 1 isoform X1"/>
    <property type="match status" value="1"/>
</dbReference>
<dbReference type="PANTHER" id="PTHR11785">
    <property type="entry name" value="AMINO ACID TRANSPORTER"/>
    <property type="match status" value="1"/>
</dbReference>
<evidence type="ECO:0000256" key="3">
    <source>
        <dbReference type="ARBA" id="ARBA00022448"/>
    </source>
</evidence>
<organism evidence="10 11">
    <name type="scientific">Paramormyrops kingsleyae</name>
    <dbReference type="NCBI Taxonomy" id="1676925"/>
    <lineage>
        <taxon>Eukaryota</taxon>
        <taxon>Metazoa</taxon>
        <taxon>Chordata</taxon>
        <taxon>Craniata</taxon>
        <taxon>Vertebrata</taxon>
        <taxon>Euteleostomi</taxon>
        <taxon>Actinopterygii</taxon>
        <taxon>Neopterygii</taxon>
        <taxon>Teleostei</taxon>
        <taxon>Osteoglossocephala</taxon>
        <taxon>Osteoglossomorpha</taxon>
        <taxon>Osteoglossiformes</taxon>
        <taxon>Mormyridae</taxon>
        <taxon>Paramormyrops</taxon>
    </lineage>
</organism>
<feature type="transmembrane region" description="Helical" evidence="9">
    <location>
        <begin position="369"/>
        <end position="387"/>
    </location>
</feature>
<dbReference type="InterPro" id="IPR050598">
    <property type="entry name" value="AminoAcid_Transporter"/>
</dbReference>